<dbReference type="Pfam" id="PF00004">
    <property type="entry name" value="AAA"/>
    <property type="match status" value="1"/>
</dbReference>
<dbReference type="CDD" id="cd19518">
    <property type="entry name" value="RecA-like_NVL_r1-like"/>
    <property type="match status" value="1"/>
</dbReference>
<dbReference type="InterPro" id="IPR027417">
    <property type="entry name" value="P-loop_NTPase"/>
</dbReference>
<dbReference type="Pfam" id="PF17862">
    <property type="entry name" value="AAA_lid_3"/>
    <property type="match status" value="1"/>
</dbReference>
<dbReference type="EMBL" id="JARBDR010000657">
    <property type="protein sequence ID" value="KAJ8308844.1"/>
    <property type="molecule type" value="Genomic_DNA"/>
</dbReference>
<keyword evidence="1" id="KW-0067">ATP-binding</keyword>
<organism evidence="4 5">
    <name type="scientific">Tegillarca granosa</name>
    <name type="common">Malaysian cockle</name>
    <name type="synonym">Anadara granosa</name>
    <dbReference type="NCBI Taxonomy" id="220873"/>
    <lineage>
        <taxon>Eukaryota</taxon>
        <taxon>Metazoa</taxon>
        <taxon>Spiralia</taxon>
        <taxon>Lophotrochozoa</taxon>
        <taxon>Mollusca</taxon>
        <taxon>Bivalvia</taxon>
        <taxon>Autobranchia</taxon>
        <taxon>Pteriomorphia</taxon>
        <taxon>Arcoida</taxon>
        <taxon>Arcoidea</taxon>
        <taxon>Arcidae</taxon>
        <taxon>Tegillarca</taxon>
    </lineage>
</organism>
<protein>
    <recommendedName>
        <fullName evidence="3">AAA+ ATPase domain-containing protein</fullName>
    </recommendedName>
</protein>
<accession>A0ABQ9EUI2</accession>
<keyword evidence="5" id="KW-1185">Reference proteome</keyword>
<comment type="caution">
    <text evidence="4">The sequence shown here is derived from an EMBL/GenBank/DDBJ whole genome shotgun (WGS) entry which is preliminary data.</text>
</comment>
<dbReference type="PANTHER" id="PTHR48470:SF1">
    <property type="entry name" value="CELL DIVISION CONTROL PROTEIN 48 C ISOFORM 1"/>
    <property type="match status" value="1"/>
</dbReference>
<dbReference type="InterPro" id="IPR055278">
    <property type="entry name" value="CDC48c"/>
</dbReference>
<dbReference type="InterPro" id="IPR041569">
    <property type="entry name" value="AAA_lid_3"/>
</dbReference>
<comment type="similarity">
    <text evidence="1">Belongs to the AAA ATPase family.</text>
</comment>
<dbReference type="InterPro" id="IPR003960">
    <property type="entry name" value="ATPase_AAA_CS"/>
</dbReference>
<evidence type="ECO:0000313" key="4">
    <source>
        <dbReference type="EMBL" id="KAJ8308844.1"/>
    </source>
</evidence>
<proteinExistence type="inferred from homology"/>
<keyword evidence="1" id="KW-0547">Nucleotide-binding</keyword>
<dbReference type="Proteomes" id="UP001217089">
    <property type="component" value="Unassembled WGS sequence"/>
</dbReference>
<feature type="compositionally biased region" description="Basic and acidic residues" evidence="2">
    <location>
        <begin position="18"/>
        <end position="27"/>
    </location>
</feature>
<evidence type="ECO:0000256" key="2">
    <source>
        <dbReference type="SAM" id="MobiDB-lite"/>
    </source>
</evidence>
<reference evidence="4 5" key="1">
    <citation type="submission" date="2022-12" db="EMBL/GenBank/DDBJ databases">
        <title>Chromosome-level genome of Tegillarca granosa.</title>
        <authorList>
            <person name="Kim J."/>
        </authorList>
    </citation>
    <scope>NUCLEOTIDE SEQUENCE [LARGE SCALE GENOMIC DNA]</scope>
    <source>
        <strain evidence="4">Teg-2019</strain>
        <tissue evidence="4">Adductor muscle</tissue>
    </source>
</reference>
<feature type="region of interest" description="Disordered" evidence="2">
    <location>
        <begin position="18"/>
        <end position="40"/>
    </location>
</feature>
<dbReference type="PROSITE" id="PS00674">
    <property type="entry name" value="AAA"/>
    <property type="match status" value="1"/>
</dbReference>
<dbReference type="Gene3D" id="3.40.50.300">
    <property type="entry name" value="P-loop containing nucleotide triphosphate hydrolases"/>
    <property type="match status" value="1"/>
</dbReference>
<sequence>MGKTGALLFTNKHVYKAEDFDSERDQPYEDDDDAKSFSSDNDYVEYENRNSMNSLMSNLYRNSPARTTPVLPNKTVTEAVPPSVNNNSGISLDKGDNSTSLVEEGLFFIDKGGDSENILNSTQQDETESVSSKTSPEIQTSTVKFEDFGGNEKCLVEVCKLLVHMRHPEVYQQLGVTPPRGFLLHGPPGCGKTLLAHAIAGRVKLSTCNTTEIVTGVSGESEEKIRDLFDKAVMSAPCIIFMDEIDSITPKRETASKDMERRIVAQLLSCLDDLNNRKDVHVLVIGATNRPDSLDPALRRAGRFDREIALGIPDEAARCRILQVLCRNLKLEDVFDFTCLARNTPGYVGADLNALTREAAMTAVNRVFNDLQKDKGDYEMTDVNNDDTSRNDIPSCEIVAMENQTVSYSVSEATEKETLSVSEKINVTCQLSVSNDHTELQSEIIPVQ</sequence>
<evidence type="ECO:0000259" key="3">
    <source>
        <dbReference type="SMART" id="SM00382"/>
    </source>
</evidence>
<dbReference type="InterPro" id="IPR003959">
    <property type="entry name" value="ATPase_AAA_core"/>
</dbReference>
<dbReference type="SMART" id="SM00382">
    <property type="entry name" value="AAA"/>
    <property type="match status" value="1"/>
</dbReference>
<evidence type="ECO:0000313" key="5">
    <source>
        <dbReference type="Proteomes" id="UP001217089"/>
    </source>
</evidence>
<dbReference type="SUPFAM" id="SSF52540">
    <property type="entry name" value="P-loop containing nucleoside triphosphate hydrolases"/>
    <property type="match status" value="1"/>
</dbReference>
<feature type="domain" description="AAA+ ATPase" evidence="3">
    <location>
        <begin position="178"/>
        <end position="314"/>
    </location>
</feature>
<dbReference type="PANTHER" id="PTHR48470">
    <property type="entry name" value="CELL DIVISION CONTROL PROTEIN 48 C ISOFORM 1"/>
    <property type="match status" value="1"/>
</dbReference>
<feature type="region of interest" description="Disordered" evidence="2">
    <location>
        <begin position="76"/>
        <end position="96"/>
    </location>
</feature>
<dbReference type="Gene3D" id="1.10.8.60">
    <property type="match status" value="1"/>
</dbReference>
<evidence type="ECO:0000256" key="1">
    <source>
        <dbReference type="RuleBase" id="RU003651"/>
    </source>
</evidence>
<dbReference type="InterPro" id="IPR003593">
    <property type="entry name" value="AAA+_ATPase"/>
</dbReference>
<gene>
    <name evidence="4" type="ORF">KUTeg_013718</name>
</gene>
<name>A0ABQ9EUI2_TEGGR</name>